<evidence type="ECO:0000313" key="3">
    <source>
        <dbReference type="Proteomes" id="UP000198866"/>
    </source>
</evidence>
<evidence type="ECO:0000256" key="1">
    <source>
        <dbReference type="SAM" id="MobiDB-lite"/>
    </source>
</evidence>
<name>A0A1H7E672_9BURK</name>
<feature type="compositionally biased region" description="Polar residues" evidence="1">
    <location>
        <begin position="31"/>
        <end position="43"/>
    </location>
</feature>
<evidence type="ECO:0000313" key="2">
    <source>
        <dbReference type="EMBL" id="SEK09114.1"/>
    </source>
</evidence>
<feature type="compositionally biased region" description="Low complexity" evidence="1">
    <location>
        <begin position="18"/>
        <end position="30"/>
    </location>
</feature>
<dbReference type="OrthoDB" id="9103623at2"/>
<dbReference type="Proteomes" id="UP000198866">
    <property type="component" value="Unassembled WGS sequence"/>
</dbReference>
<reference evidence="3" key="1">
    <citation type="submission" date="2016-10" db="EMBL/GenBank/DDBJ databases">
        <authorList>
            <person name="Varghese N."/>
            <person name="Submissions S."/>
        </authorList>
    </citation>
    <scope>NUCLEOTIDE SEQUENCE [LARGE SCALE GENOMIC DNA]</scope>
    <source>
        <strain evidence="3">LMG 26031</strain>
    </source>
</reference>
<dbReference type="EMBL" id="FNYE01000043">
    <property type="protein sequence ID" value="SEK09114.1"/>
    <property type="molecule type" value="Genomic_DNA"/>
</dbReference>
<protein>
    <submittedName>
        <fullName evidence="2">Uncharacterized protein</fullName>
    </submittedName>
</protein>
<sequence>MDPTQKTQNAKRDDQSKTGTTTEPGEPTETMKSTTPQRSNPHPKQTAEVPLGTEDHPEPPGGGGRPSHRAASTNRRDE</sequence>
<gene>
    <name evidence="2" type="ORF">SAMN05192539_104310</name>
</gene>
<feature type="region of interest" description="Disordered" evidence="1">
    <location>
        <begin position="1"/>
        <end position="78"/>
    </location>
</feature>
<proteinExistence type="predicted"/>
<keyword evidence="3" id="KW-1185">Reference proteome</keyword>
<accession>A0A1H7E672</accession>
<dbReference type="AlphaFoldDB" id="A0A1H7E672"/>
<organism evidence="2 3">
    <name type="scientific">Paraburkholderia diazotrophica</name>
    <dbReference type="NCBI Taxonomy" id="667676"/>
    <lineage>
        <taxon>Bacteria</taxon>
        <taxon>Pseudomonadati</taxon>
        <taxon>Pseudomonadota</taxon>
        <taxon>Betaproteobacteria</taxon>
        <taxon>Burkholderiales</taxon>
        <taxon>Burkholderiaceae</taxon>
        <taxon>Paraburkholderia</taxon>
    </lineage>
</organism>
<dbReference type="RefSeq" id="WP_090873154.1">
    <property type="nucleotide sequence ID" value="NZ_FNYE01000043.1"/>
</dbReference>